<dbReference type="Gene3D" id="3.30.465.10">
    <property type="match status" value="1"/>
</dbReference>
<evidence type="ECO:0000313" key="3">
    <source>
        <dbReference type="EMBL" id="MVA76453.1"/>
    </source>
</evidence>
<keyword evidence="4" id="KW-1185">Reference proteome</keyword>
<dbReference type="GO" id="GO:0003885">
    <property type="term" value="F:D-arabinono-1,4-lactone oxidase activity"/>
    <property type="evidence" value="ECO:0007669"/>
    <property type="project" value="InterPro"/>
</dbReference>
<reference evidence="3 4" key="1">
    <citation type="submission" date="2019-12" db="EMBL/GenBank/DDBJ databases">
        <title>Auraticoccus cholistani sp. nov., an actinomycete isolated from soil of Cholistan desert.</title>
        <authorList>
            <person name="Cheema M.T."/>
        </authorList>
    </citation>
    <scope>NUCLEOTIDE SEQUENCE [LARGE SCALE GENOMIC DNA]</scope>
    <source>
        <strain evidence="3 4">F435</strain>
    </source>
</reference>
<accession>A0A6A9UUF8</accession>
<gene>
    <name evidence="3" type="ORF">GC722_10520</name>
</gene>
<dbReference type="EMBL" id="WPCU01000006">
    <property type="protein sequence ID" value="MVA76453.1"/>
    <property type="molecule type" value="Genomic_DNA"/>
</dbReference>
<name>A0A6A9UUF8_9ACTN</name>
<dbReference type="PANTHER" id="PTHR43762:SF1">
    <property type="entry name" value="D-ARABINONO-1,4-LACTONE OXIDASE"/>
    <property type="match status" value="1"/>
</dbReference>
<dbReference type="InterPro" id="IPR036318">
    <property type="entry name" value="FAD-bd_PCMH-like_sf"/>
</dbReference>
<organism evidence="3 4">
    <name type="scientific">Auraticoccus cholistanensis</name>
    <dbReference type="NCBI Taxonomy" id="2656650"/>
    <lineage>
        <taxon>Bacteria</taxon>
        <taxon>Bacillati</taxon>
        <taxon>Actinomycetota</taxon>
        <taxon>Actinomycetes</taxon>
        <taxon>Propionibacteriales</taxon>
        <taxon>Propionibacteriaceae</taxon>
        <taxon>Auraticoccus</taxon>
    </lineage>
</organism>
<dbReference type="InterPro" id="IPR007173">
    <property type="entry name" value="ALO_C"/>
</dbReference>
<dbReference type="InterPro" id="IPR006094">
    <property type="entry name" value="Oxid_FAD_bind_N"/>
</dbReference>
<dbReference type="InterPro" id="IPR016169">
    <property type="entry name" value="FAD-bd_PCMH_sub2"/>
</dbReference>
<dbReference type="PANTHER" id="PTHR43762">
    <property type="entry name" value="L-GULONOLACTONE OXIDASE"/>
    <property type="match status" value="1"/>
</dbReference>
<dbReference type="Pfam" id="PF01565">
    <property type="entry name" value="FAD_binding_4"/>
    <property type="match status" value="1"/>
</dbReference>
<protein>
    <submittedName>
        <fullName evidence="3">FAD-binding protein</fullName>
    </submittedName>
</protein>
<evidence type="ECO:0000259" key="2">
    <source>
        <dbReference type="PROSITE" id="PS51387"/>
    </source>
</evidence>
<dbReference type="GO" id="GO:0071949">
    <property type="term" value="F:FAD binding"/>
    <property type="evidence" value="ECO:0007669"/>
    <property type="project" value="InterPro"/>
</dbReference>
<dbReference type="AlphaFoldDB" id="A0A6A9UUF8"/>
<keyword evidence="1" id="KW-0560">Oxidoreductase</keyword>
<feature type="domain" description="FAD-binding PCMH-type" evidence="2">
    <location>
        <begin position="31"/>
        <end position="204"/>
    </location>
</feature>
<dbReference type="Pfam" id="PF04030">
    <property type="entry name" value="ALO"/>
    <property type="match status" value="1"/>
</dbReference>
<dbReference type="PROSITE" id="PS51387">
    <property type="entry name" value="FAD_PCMH"/>
    <property type="match status" value="1"/>
</dbReference>
<evidence type="ECO:0000256" key="1">
    <source>
        <dbReference type="ARBA" id="ARBA00023002"/>
    </source>
</evidence>
<evidence type="ECO:0000313" key="4">
    <source>
        <dbReference type="Proteomes" id="UP000435304"/>
    </source>
</evidence>
<comment type="caution">
    <text evidence="3">The sequence shown here is derived from an EMBL/GenBank/DDBJ whole genome shotgun (WGS) entry which is preliminary data.</text>
</comment>
<dbReference type="InterPro" id="IPR010031">
    <property type="entry name" value="FAD_lactone_oxidase-like"/>
</dbReference>
<proteinExistence type="predicted"/>
<dbReference type="Proteomes" id="UP000435304">
    <property type="component" value="Unassembled WGS sequence"/>
</dbReference>
<sequence length="470" mass="51130">MEDGAVSAATIPPSPAVETPATVPLHGWGRTASTRAHLTAVDSVADAVAALRHAGSRGVIARGLGRSYGDAAQNGGGVALDFTRLNRILTLDAEGEPPTVVVEAGVSLDALMKAALPLGLWIPVLPGTRQVTVGGAIGADVHGKNHHTQGSFGDHVLSMDLLLADGEIRTLRPEGETARLFWATVGGMGLTGLVLRATIALQRVESAYFSVDTDRTRDLDDLLERMSTGDDAYTYSVAWFDAVTRGRHLGRAVLTRGNKARLDELPAKLRRDPLKFTAPAFGTIPDVFPNGLVNRATGKAFSEFWYRKAPRHRVGEIQNITQFFHPLDIVAEWNRVYGSHGFLQYQFVVPFSAEDAFRRAVVMIAESGHVSCLNVLKRFGPGNLGLLSFPMPGWTLTVDLPITDGLDRLCRQLDELVLSEGGRNYLAKDSRLTADTFARMYPRLQEFLAVRREVDPDGVFRSDLSRRLGL</sequence>
<dbReference type="GO" id="GO:0016020">
    <property type="term" value="C:membrane"/>
    <property type="evidence" value="ECO:0007669"/>
    <property type="project" value="InterPro"/>
</dbReference>
<dbReference type="Gene3D" id="1.10.45.10">
    <property type="entry name" value="Vanillyl-alcohol Oxidase, Chain A, domain 4"/>
    <property type="match status" value="1"/>
</dbReference>
<dbReference type="InterPro" id="IPR016166">
    <property type="entry name" value="FAD-bd_PCMH"/>
</dbReference>
<dbReference type="SUPFAM" id="SSF56176">
    <property type="entry name" value="FAD-binding/transporter-associated domain-like"/>
    <property type="match status" value="1"/>
</dbReference>
<dbReference type="InterPro" id="IPR016171">
    <property type="entry name" value="Vanillyl_alc_oxidase_C-sub2"/>
</dbReference>